<accession>A0A0C9WPV9</accession>
<dbReference type="AlphaFoldDB" id="A0A0C9WPV9"/>
<keyword evidence="1" id="KW-0812">Transmembrane</keyword>
<keyword evidence="1" id="KW-1133">Transmembrane helix</keyword>
<reference evidence="2 3" key="1">
    <citation type="submission" date="2014-04" db="EMBL/GenBank/DDBJ databases">
        <authorList>
            <consortium name="DOE Joint Genome Institute"/>
            <person name="Kuo A."/>
            <person name="Kohler A."/>
            <person name="Nagy L.G."/>
            <person name="Floudas D."/>
            <person name="Copeland A."/>
            <person name="Barry K.W."/>
            <person name="Cichocki N."/>
            <person name="Veneault-Fourrey C."/>
            <person name="LaButti K."/>
            <person name="Lindquist E.A."/>
            <person name="Lipzen A."/>
            <person name="Lundell T."/>
            <person name="Morin E."/>
            <person name="Murat C."/>
            <person name="Sun H."/>
            <person name="Tunlid A."/>
            <person name="Henrissat B."/>
            <person name="Grigoriev I.V."/>
            <person name="Hibbett D.S."/>
            <person name="Martin F."/>
            <person name="Nordberg H.P."/>
            <person name="Cantor M.N."/>
            <person name="Hua S.X."/>
        </authorList>
    </citation>
    <scope>NUCLEOTIDE SEQUENCE [LARGE SCALE GENOMIC DNA]</scope>
    <source>
        <strain evidence="2 3">LaAM-08-1</strain>
    </source>
</reference>
<protein>
    <submittedName>
        <fullName evidence="2">Uncharacterized protein</fullName>
    </submittedName>
</protein>
<dbReference type="Proteomes" id="UP000054477">
    <property type="component" value="Unassembled WGS sequence"/>
</dbReference>
<evidence type="ECO:0000313" key="3">
    <source>
        <dbReference type="Proteomes" id="UP000054477"/>
    </source>
</evidence>
<reference evidence="3" key="2">
    <citation type="submission" date="2015-01" db="EMBL/GenBank/DDBJ databases">
        <title>Evolutionary Origins and Diversification of the Mycorrhizal Mutualists.</title>
        <authorList>
            <consortium name="DOE Joint Genome Institute"/>
            <consortium name="Mycorrhizal Genomics Consortium"/>
            <person name="Kohler A."/>
            <person name="Kuo A."/>
            <person name="Nagy L.G."/>
            <person name="Floudas D."/>
            <person name="Copeland A."/>
            <person name="Barry K.W."/>
            <person name="Cichocki N."/>
            <person name="Veneault-Fourrey C."/>
            <person name="LaButti K."/>
            <person name="Lindquist E.A."/>
            <person name="Lipzen A."/>
            <person name="Lundell T."/>
            <person name="Morin E."/>
            <person name="Murat C."/>
            <person name="Riley R."/>
            <person name="Ohm R."/>
            <person name="Sun H."/>
            <person name="Tunlid A."/>
            <person name="Henrissat B."/>
            <person name="Grigoriev I.V."/>
            <person name="Hibbett D.S."/>
            <person name="Martin F."/>
        </authorList>
    </citation>
    <scope>NUCLEOTIDE SEQUENCE [LARGE SCALE GENOMIC DNA]</scope>
    <source>
        <strain evidence="3">LaAM-08-1</strain>
    </source>
</reference>
<evidence type="ECO:0000256" key="1">
    <source>
        <dbReference type="SAM" id="Phobius"/>
    </source>
</evidence>
<name>A0A0C9WPV9_9AGAR</name>
<dbReference type="HOGENOM" id="CLU_2542943_0_0_1"/>
<proteinExistence type="predicted"/>
<keyword evidence="3" id="KW-1185">Reference proteome</keyword>
<dbReference type="EMBL" id="KN838632">
    <property type="protein sequence ID" value="KIK00140.1"/>
    <property type="molecule type" value="Genomic_DNA"/>
</dbReference>
<organism evidence="2 3">
    <name type="scientific">Laccaria amethystina LaAM-08-1</name>
    <dbReference type="NCBI Taxonomy" id="1095629"/>
    <lineage>
        <taxon>Eukaryota</taxon>
        <taxon>Fungi</taxon>
        <taxon>Dikarya</taxon>
        <taxon>Basidiomycota</taxon>
        <taxon>Agaricomycotina</taxon>
        <taxon>Agaricomycetes</taxon>
        <taxon>Agaricomycetidae</taxon>
        <taxon>Agaricales</taxon>
        <taxon>Agaricineae</taxon>
        <taxon>Hydnangiaceae</taxon>
        <taxon>Laccaria</taxon>
    </lineage>
</organism>
<keyword evidence="1" id="KW-0472">Membrane</keyword>
<evidence type="ECO:0000313" key="2">
    <source>
        <dbReference type="EMBL" id="KIK00140.1"/>
    </source>
</evidence>
<sequence length="83" mass="9250">MNTVMCSPEPSVDFCRRVSGSWVRLFFSAVLFVRLALTIGTGAAVVLDRGITARRPLLVRATRYSHTTDWVQLFPSVASHILQ</sequence>
<feature type="transmembrane region" description="Helical" evidence="1">
    <location>
        <begin position="26"/>
        <end position="47"/>
    </location>
</feature>
<gene>
    <name evidence="2" type="ORF">K443DRAFT_617475</name>
</gene>